<keyword evidence="2" id="KW-1133">Transmembrane helix</keyword>
<gene>
    <name evidence="3" type="ORF">Mco01_65350</name>
</gene>
<keyword evidence="2" id="KW-0812">Transmembrane</keyword>
<feature type="region of interest" description="Disordered" evidence="1">
    <location>
        <begin position="51"/>
        <end position="94"/>
    </location>
</feature>
<evidence type="ECO:0000313" key="3">
    <source>
        <dbReference type="EMBL" id="GIH43535.1"/>
    </source>
</evidence>
<dbReference type="Proteomes" id="UP000603904">
    <property type="component" value="Unassembled WGS sequence"/>
</dbReference>
<organism evidence="3 4">
    <name type="scientific">Microbispora corallina</name>
    <dbReference type="NCBI Taxonomy" id="83302"/>
    <lineage>
        <taxon>Bacteria</taxon>
        <taxon>Bacillati</taxon>
        <taxon>Actinomycetota</taxon>
        <taxon>Actinomycetes</taxon>
        <taxon>Streptosporangiales</taxon>
        <taxon>Streptosporangiaceae</taxon>
        <taxon>Microbispora</taxon>
    </lineage>
</organism>
<reference evidence="3 4" key="1">
    <citation type="submission" date="2021-01" db="EMBL/GenBank/DDBJ databases">
        <title>Whole genome shotgun sequence of Microbispora corallina NBRC 16416.</title>
        <authorList>
            <person name="Komaki H."/>
            <person name="Tamura T."/>
        </authorList>
    </citation>
    <scope>NUCLEOTIDE SEQUENCE [LARGE SCALE GENOMIC DNA]</scope>
    <source>
        <strain evidence="3 4">NBRC 16416</strain>
    </source>
</reference>
<evidence type="ECO:0008006" key="5">
    <source>
        <dbReference type="Google" id="ProtNLM"/>
    </source>
</evidence>
<evidence type="ECO:0000313" key="4">
    <source>
        <dbReference type="Proteomes" id="UP000603904"/>
    </source>
</evidence>
<feature type="transmembrane region" description="Helical" evidence="2">
    <location>
        <begin position="30"/>
        <end position="48"/>
    </location>
</feature>
<keyword evidence="2" id="KW-0472">Membrane</keyword>
<sequence length="94" mass="9365">MNVLQAALGSPAWLLAEVLAGSPGLGVATALGLTGVAVLVLAWMMLAGPARTSAVEPPSARRTGRGAPVFVRLCDPDTAGRPRPRAPSGSPAPA</sequence>
<dbReference type="RefSeq" id="WP_204060622.1">
    <property type="nucleotide sequence ID" value="NZ_BAAAGP010000023.1"/>
</dbReference>
<dbReference type="EMBL" id="BOOC01000040">
    <property type="protein sequence ID" value="GIH43535.1"/>
    <property type="molecule type" value="Genomic_DNA"/>
</dbReference>
<accession>A0ABQ4G912</accession>
<keyword evidence="4" id="KW-1185">Reference proteome</keyword>
<proteinExistence type="predicted"/>
<name>A0ABQ4G912_9ACTN</name>
<comment type="caution">
    <text evidence="3">The sequence shown here is derived from an EMBL/GenBank/DDBJ whole genome shotgun (WGS) entry which is preliminary data.</text>
</comment>
<evidence type="ECO:0000256" key="1">
    <source>
        <dbReference type="SAM" id="MobiDB-lite"/>
    </source>
</evidence>
<dbReference type="InterPro" id="IPR045635">
    <property type="entry name" value="DUF6412"/>
</dbReference>
<protein>
    <recommendedName>
        <fullName evidence="5">MFS transporter</fullName>
    </recommendedName>
</protein>
<dbReference type="Pfam" id="PF19950">
    <property type="entry name" value="DUF6412"/>
    <property type="match status" value="1"/>
</dbReference>
<evidence type="ECO:0000256" key="2">
    <source>
        <dbReference type="SAM" id="Phobius"/>
    </source>
</evidence>